<dbReference type="CDD" id="cd06815">
    <property type="entry name" value="PLPDE_III_AR_like_1"/>
    <property type="match status" value="1"/>
</dbReference>
<dbReference type="Pfam" id="PF01168">
    <property type="entry name" value="Ala_racemase_N"/>
    <property type="match status" value="1"/>
</dbReference>
<dbReference type="InterPro" id="IPR000821">
    <property type="entry name" value="Ala_racemase"/>
</dbReference>
<evidence type="ECO:0000256" key="1">
    <source>
        <dbReference type="ARBA" id="ARBA00001933"/>
    </source>
</evidence>
<keyword evidence="3" id="KW-0413">Isomerase</keyword>
<dbReference type="SUPFAM" id="SSF51419">
    <property type="entry name" value="PLP-binding barrel"/>
    <property type="match status" value="1"/>
</dbReference>
<dbReference type="STRING" id="29349.CLOTH_05790"/>
<dbReference type="PANTHER" id="PTHR30511">
    <property type="entry name" value="ALANINE RACEMASE"/>
    <property type="match status" value="1"/>
</dbReference>
<dbReference type="Gene3D" id="3.20.20.10">
    <property type="entry name" value="Alanine racemase"/>
    <property type="match status" value="1"/>
</dbReference>
<evidence type="ECO:0000313" key="5">
    <source>
        <dbReference type="EMBL" id="OPJ57296.1"/>
    </source>
</evidence>
<evidence type="ECO:0000256" key="3">
    <source>
        <dbReference type="ARBA" id="ARBA00023235"/>
    </source>
</evidence>
<dbReference type="OrthoDB" id="504078at2"/>
<dbReference type="InterPro" id="IPR001608">
    <property type="entry name" value="Ala_racemase_N"/>
</dbReference>
<dbReference type="GO" id="GO:0008784">
    <property type="term" value="F:alanine racemase activity"/>
    <property type="evidence" value="ECO:0007669"/>
    <property type="project" value="TreeGrafter"/>
</dbReference>
<feature type="domain" description="Alanine racemase N-terminal" evidence="4">
    <location>
        <begin position="8"/>
        <end position="226"/>
    </location>
</feature>
<evidence type="ECO:0000256" key="2">
    <source>
        <dbReference type="ARBA" id="ARBA00022898"/>
    </source>
</evidence>
<evidence type="ECO:0000259" key="4">
    <source>
        <dbReference type="Pfam" id="PF01168"/>
    </source>
</evidence>
<proteinExistence type="predicted"/>
<dbReference type="InterPro" id="IPR029066">
    <property type="entry name" value="PLP-binding_barrel"/>
</dbReference>
<dbReference type="GO" id="GO:0005829">
    <property type="term" value="C:cytosol"/>
    <property type="evidence" value="ECO:0007669"/>
    <property type="project" value="TreeGrafter"/>
</dbReference>
<dbReference type="GO" id="GO:0030170">
    <property type="term" value="F:pyridoxal phosphate binding"/>
    <property type="evidence" value="ECO:0007669"/>
    <property type="project" value="TreeGrafter"/>
</dbReference>
<sequence length="360" mass="40768">MRYPLLQIDLNKIYQNAKYIVEFCKSKGIDIAVVVKGFNAIPEVVNVLLKSGCNYIADSRIDHIKKLVESNINSSYMLLRVPMISEIKDVVKYVDISLNSEIKTLNEIEKECLIQNKEHKIILMHDLGDLREGIFNENELIDVALYIENNLKMVKLYGIGTNIGCYGGVVPTKENIGRLQEVSYKIEERINRKLNIISGGATTSLTLLFKDEMPSKINNLRIGEGLLLGRDLEDLWGYDMSSLHKDAFILKAEVVEVKEKPSKPIGDLFVDAFGNIPTFEDYGIRKRALLAIGKADFVFYEQLIPRIKDIKILGGSSDHLIVDINDCKEDIQVGDILEFEMYYGPMLHLTNSSSVNKVFI</sequence>
<dbReference type="RefSeq" id="WP_079411017.1">
    <property type="nucleotide sequence ID" value="NZ_MZGW01000001.1"/>
</dbReference>
<gene>
    <name evidence="5" type="ORF">CLOTH_05790</name>
</gene>
<organism evidence="5 6">
    <name type="scientific">Alkalithermobacter paradoxus</name>
    <dbReference type="NCBI Taxonomy" id="29349"/>
    <lineage>
        <taxon>Bacteria</taxon>
        <taxon>Bacillati</taxon>
        <taxon>Bacillota</taxon>
        <taxon>Clostridia</taxon>
        <taxon>Peptostreptococcales</taxon>
        <taxon>Tepidibacteraceae</taxon>
        <taxon>Alkalithermobacter</taxon>
    </lineage>
</organism>
<dbReference type="AlphaFoldDB" id="A0A1V4IBI7"/>
<dbReference type="EMBL" id="MZGW01000001">
    <property type="protein sequence ID" value="OPJ57296.1"/>
    <property type="molecule type" value="Genomic_DNA"/>
</dbReference>
<comment type="caution">
    <text evidence="5">The sequence shown here is derived from an EMBL/GenBank/DDBJ whole genome shotgun (WGS) entry which is preliminary data.</text>
</comment>
<comment type="cofactor">
    <cofactor evidence="1">
        <name>pyridoxal 5'-phosphate</name>
        <dbReference type="ChEBI" id="CHEBI:597326"/>
    </cofactor>
</comment>
<protein>
    <recommendedName>
        <fullName evidence="4">Alanine racemase N-terminal domain-containing protein</fullName>
    </recommendedName>
</protein>
<accession>A0A1V4IBI7</accession>
<keyword evidence="2" id="KW-0663">Pyridoxal phosphate</keyword>
<dbReference type="Proteomes" id="UP000190140">
    <property type="component" value="Unassembled WGS sequence"/>
</dbReference>
<keyword evidence="6" id="KW-1185">Reference proteome</keyword>
<name>A0A1V4IBI7_9FIRM</name>
<evidence type="ECO:0000313" key="6">
    <source>
        <dbReference type="Proteomes" id="UP000190140"/>
    </source>
</evidence>
<reference evidence="5 6" key="1">
    <citation type="submission" date="2017-03" db="EMBL/GenBank/DDBJ databases">
        <title>Genome sequence of Clostridium thermoalcaliphilum DSM 7309.</title>
        <authorList>
            <person name="Poehlein A."/>
            <person name="Daniel R."/>
        </authorList>
    </citation>
    <scope>NUCLEOTIDE SEQUENCE [LARGE SCALE GENOMIC DNA]</scope>
    <source>
        <strain evidence="5 6">DSM 7309</strain>
    </source>
</reference>
<dbReference type="PANTHER" id="PTHR30511:SF3">
    <property type="entry name" value="LYSINE RACEMASE"/>
    <property type="match status" value="1"/>
</dbReference>